<evidence type="ECO:0008006" key="3">
    <source>
        <dbReference type="Google" id="ProtNLM"/>
    </source>
</evidence>
<reference evidence="1 2" key="1">
    <citation type="submission" date="2012-09" db="EMBL/GenBank/DDBJ databases">
        <title>Celeribacter baekdonensis B30 Genome Sequencing.</title>
        <authorList>
            <person name="Wang W."/>
        </authorList>
    </citation>
    <scope>NUCLEOTIDE SEQUENCE [LARGE SCALE GENOMIC DNA]</scope>
    <source>
        <strain evidence="1 2">B30</strain>
    </source>
</reference>
<protein>
    <recommendedName>
        <fullName evidence="3">Sulfotransferase family protein</fullName>
    </recommendedName>
</protein>
<organism evidence="1 2">
    <name type="scientific">Celeribacter baekdonensis B30</name>
    <dbReference type="NCBI Taxonomy" id="1208323"/>
    <lineage>
        <taxon>Bacteria</taxon>
        <taxon>Pseudomonadati</taxon>
        <taxon>Pseudomonadota</taxon>
        <taxon>Alphaproteobacteria</taxon>
        <taxon>Rhodobacterales</taxon>
        <taxon>Roseobacteraceae</taxon>
        <taxon>Celeribacter</taxon>
    </lineage>
</organism>
<accession>K2J937</accession>
<gene>
    <name evidence="1" type="ORF">B30_11425</name>
</gene>
<evidence type="ECO:0000313" key="2">
    <source>
        <dbReference type="Proteomes" id="UP000006762"/>
    </source>
</evidence>
<keyword evidence="2" id="KW-1185">Reference proteome</keyword>
<comment type="caution">
    <text evidence="1">The sequence shown here is derived from an EMBL/GenBank/DDBJ whole genome shotgun (WGS) entry which is preliminary data.</text>
</comment>
<dbReference type="AlphaFoldDB" id="K2J937"/>
<dbReference type="OrthoDB" id="7816979at2"/>
<sequence length="311" mass="34750">MTETDQTTDQPPVRKRVHLHIGLHFAGTTRIVEGLRQNSQGFAERDIRTPPARLYRRAMTELLERLDGLPPIEAEEIALLDEILQGNAAKTVIMADANWASPLAEALHADRLYPDIGTRVAPIAELFESSDLRLSLALRNPAVFAQNLQDSGKARGATSSFLRSVQPENLRWHDTVEALRNALPNVPLTLWCEEDTPLIWPRVMRQIAGLPNDAKLRGSFAALRDLIQPEGLKRLQVFLTKHPPETDAQYERTVLAFLDKYGKEDALDEPCDLPGWDAGVIDMVTQHYEEDIAKLSARDDITFLLPATIAG</sequence>
<dbReference type="PATRIC" id="fig|1208323.3.peg.2367"/>
<dbReference type="Proteomes" id="UP000006762">
    <property type="component" value="Unassembled WGS sequence"/>
</dbReference>
<dbReference type="STRING" id="1208323.B30_11425"/>
<dbReference type="EMBL" id="AMRK01000005">
    <property type="protein sequence ID" value="EKE71372.1"/>
    <property type="molecule type" value="Genomic_DNA"/>
</dbReference>
<name>K2J937_9RHOB</name>
<dbReference type="eggNOG" id="ENOG502Z7JV">
    <property type="taxonomic scope" value="Bacteria"/>
</dbReference>
<evidence type="ECO:0000313" key="1">
    <source>
        <dbReference type="EMBL" id="EKE71372.1"/>
    </source>
</evidence>
<proteinExistence type="predicted"/>
<dbReference type="RefSeq" id="WP_009572235.1">
    <property type="nucleotide sequence ID" value="NZ_AMRK01000005.1"/>
</dbReference>